<feature type="region of interest" description="Disordered" evidence="1">
    <location>
        <begin position="53"/>
        <end position="76"/>
    </location>
</feature>
<reference evidence="2" key="1">
    <citation type="submission" date="2023-10" db="EMBL/GenBank/DDBJ databases">
        <title>Genome assemblies of two species of porcelain crab, Petrolisthes cinctipes and Petrolisthes manimaculis (Anomura: Porcellanidae).</title>
        <authorList>
            <person name="Angst P."/>
        </authorList>
    </citation>
    <scope>NUCLEOTIDE SEQUENCE</scope>
    <source>
        <strain evidence="2">PB745_01</strain>
        <tissue evidence="2">Gill</tissue>
    </source>
</reference>
<comment type="caution">
    <text evidence="2">The sequence shown here is derived from an EMBL/GenBank/DDBJ whole genome shotgun (WGS) entry which is preliminary data.</text>
</comment>
<evidence type="ECO:0000256" key="1">
    <source>
        <dbReference type="SAM" id="MobiDB-lite"/>
    </source>
</evidence>
<dbReference type="EMBL" id="JAWQEG010003390">
    <property type="protein sequence ID" value="KAK3866479.1"/>
    <property type="molecule type" value="Genomic_DNA"/>
</dbReference>
<evidence type="ECO:0000313" key="2">
    <source>
        <dbReference type="EMBL" id="KAK3866479.1"/>
    </source>
</evidence>
<proteinExistence type="predicted"/>
<dbReference type="Proteomes" id="UP001286313">
    <property type="component" value="Unassembled WGS sequence"/>
</dbReference>
<keyword evidence="3" id="KW-1185">Reference proteome</keyword>
<dbReference type="AlphaFoldDB" id="A0AAE1F3W6"/>
<gene>
    <name evidence="2" type="ORF">Pcinc_027992</name>
</gene>
<sequence length="158" mass="16619">MGNSMGGVLYRGRPSRCDDDYKPEVVVMHDRTTGTHVGGRIVLPPLHQLPLSTPTPPPTPTQYSHHSTVLSSDGGGGVKHGPQLVNHTLTFYCCDGSPSLCTYGPPPAPVAQRGPQPPCAPPPLPTPMAGLTPHKPCKLGETVAAMRGEEGGEMEELV</sequence>
<name>A0AAE1F3W6_PETCI</name>
<accession>A0AAE1F3W6</accession>
<protein>
    <submittedName>
        <fullName evidence="2">Uncharacterized protein</fullName>
    </submittedName>
</protein>
<organism evidence="2 3">
    <name type="scientific">Petrolisthes cinctipes</name>
    <name type="common">Flat porcelain crab</name>
    <dbReference type="NCBI Taxonomy" id="88211"/>
    <lineage>
        <taxon>Eukaryota</taxon>
        <taxon>Metazoa</taxon>
        <taxon>Ecdysozoa</taxon>
        <taxon>Arthropoda</taxon>
        <taxon>Crustacea</taxon>
        <taxon>Multicrustacea</taxon>
        <taxon>Malacostraca</taxon>
        <taxon>Eumalacostraca</taxon>
        <taxon>Eucarida</taxon>
        <taxon>Decapoda</taxon>
        <taxon>Pleocyemata</taxon>
        <taxon>Anomura</taxon>
        <taxon>Galatheoidea</taxon>
        <taxon>Porcellanidae</taxon>
        <taxon>Petrolisthes</taxon>
    </lineage>
</organism>
<evidence type="ECO:0000313" key="3">
    <source>
        <dbReference type="Proteomes" id="UP001286313"/>
    </source>
</evidence>